<accession>A0A7Y0A572</accession>
<proteinExistence type="predicted"/>
<protein>
    <submittedName>
        <fullName evidence="2">Uncharacterized protein</fullName>
    </submittedName>
</protein>
<dbReference type="EMBL" id="JABBGF010000001">
    <property type="protein sequence ID" value="NML56795.1"/>
    <property type="molecule type" value="Genomic_DNA"/>
</dbReference>
<name>A0A7Y0A572_9FLAO</name>
<dbReference type="AlphaFoldDB" id="A0A7Y0A572"/>
<dbReference type="RefSeq" id="WP_169230168.1">
    <property type="nucleotide sequence ID" value="NZ_JABBGF010000001.1"/>
</dbReference>
<feature type="region of interest" description="Disordered" evidence="1">
    <location>
        <begin position="130"/>
        <end position="158"/>
    </location>
</feature>
<dbReference type="Proteomes" id="UP000552615">
    <property type="component" value="Unassembled WGS sequence"/>
</dbReference>
<evidence type="ECO:0000256" key="1">
    <source>
        <dbReference type="SAM" id="MobiDB-lite"/>
    </source>
</evidence>
<feature type="compositionally biased region" description="Basic and acidic residues" evidence="1">
    <location>
        <begin position="133"/>
        <end position="150"/>
    </location>
</feature>
<evidence type="ECO:0000313" key="3">
    <source>
        <dbReference type="Proteomes" id="UP000552615"/>
    </source>
</evidence>
<evidence type="ECO:0000313" key="2">
    <source>
        <dbReference type="EMBL" id="NML56795.1"/>
    </source>
</evidence>
<gene>
    <name evidence="2" type="ORF">HHL20_05510</name>
</gene>
<keyword evidence="3" id="KW-1185">Reference proteome</keyword>
<sequence length="194" mass="22289">MIKIFLTILAVYLLYYAGNIVYDLFLKKDSSQQKEESEEYALTTLIGNNTPIQEVTIDDVEHLKTPSSFSTKEPFSSVHEESGEPYDLEDWRRKFESEQDIDAFATDPQIDEQSKEQIEVPEDDWAAQESIQNDEKGTFSDPKSDVEDHINTTQENESSSLKLKQQFHQFLSLAETHVQVLADSDGFKVYHSLL</sequence>
<comment type="caution">
    <text evidence="2">The sequence shown here is derived from an EMBL/GenBank/DDBJ whole genome shotgun (WGS) entry which is preliminary data.</text>
</comment>
<organism evidence="2 3">
    <name type="scientific">Chryseobacterium cheonjiense</name>
    <dbReference type="NCBI Taxonomy" id="2728845"/>
    <lineage>
        <taxon>Bacteria</taxon>
        <taxon>Pseudomonadati</taxon>
        <taxon>Bacteroidota</taxon>
        <taxon>Flavobacteriia</taxon>
        <taxon>Flavobacteriales</taxon>
        <taxon>Weeksellaceae</taxon>
        <taxon>Chryseobacterium group</taxon>
        <taxon>Chryseobacterium</taxon>
    </lineage>
</organism>
<reference evidence="2 3" key="1">
    <citation type="submission" date="2020-04" db="EMBL/GenBank/DDBJ databases">
        <title>Chryseobacterium sp. RJ-7-14 sp. nov., isolated from Jeju soil.</title>
        <authorList>
            <person name="Dahal R.H."/>
            <person name="Chaudhary D.K."/>
        </authorList>
    </citation>
    <scope>NUCLEOTIDE SEQUENCE [LARGE SCALE GENOMIC DNA]</scope>
    <source>
        <strain evidence="2 3">RJ-7-14</strain>
    </source>
</reference>